<comment type="caution">
    <text evidence="2">The sequence shown here is derived from an EMBL/GenBank/DDBJ whole genome shotgun (WGS) entry which is preliminary data.</text>
</comment>
<accession>A0A7J6DCH8</accession>
<gene>
    <name evidence="2" type="ORF">G5714_001288</name>
</gene>
<dbReference type="Proteomes" id="UP000579812">
    <property type="component" value="Unassembled WGS sequence"/>
</dbReference>
<protein>
    <submittedName>
        <fullName evidence="2">Uncharacterized protein</fullName>
    </submittedName>
</protein>
<evidence type="ECO:0000313" key="3">
    <source>
        <dbReference type="Proteomes" id="UP000579812"/>
    </source>
</evidence>
<reference evidence="2 3" key="1">
    <citation type="submission" date="2020-04" db="EMBL/GenBank/DDBJ databases">
        <title>Chromosome-level genome assembly of a cyprinid fish Onychostoma macrolepis by integration of Nanopore Sequencing, Bionano and Hi-C technology.</title>
        <authorList>
            <person name="Wang D."/>
        </authorList>
    </citation>
    <scope>NUCLEOTIDE SEQUENCE [LARGE SCALE GENOMIC DNA]</scope>
    <source>
        <strain evidence="2">SWU-2019</strain>
        <tissue evidence="2">Muscle</tissue>
    </source>
</reference>
<keyword evidence="3" id="KW-1185">Reference proteome</keyword>
<proteinExistence type="predicted"/>
<dbReference type="EMBL" id="JAAMOB010000002">
    <property type="protein sequence ID" value="KAF4116735.1"/>
    <property type="molecule type" value="Genomic_DNA"/>
</dbReference>
<name>A0A7J6DCH8_9TELE</name>
<organism evidence="2 3">
    <name type="scientific">Onychostoma macrolepis</name>
    <dbReference type="NCBI Taxonomy" id="369639"/>
    <lineage>
        <taxon>Eukaryota</taxon>
        <taxon>Metazoa</taxon>
        <taxon>Chordata</taxon>
        <taxon>Craniata</taxon>
        <taxon>Vertebrata</taxon>
        <taxon>Euteleostomi</taxon>
        <taxon>Actinopterygii</taxon>
        <taxon>Neopterygii</taxon>
        <taxon>Teleostei</taxon>
        <taxon>Ostariophysi</taxon>
        <taxon>Cypriniformes</taxon>
        <taxon>Cyprinidae</taxon>
        <taxon>Acrossocheilinae</taxon>
        <taxon>Onychostoma</taxon>
    </lineage>
</organism>
<feature type="region of interest" description="Disordered" evidence="1">
    <location>
        <begin position="1"/>
        <end position="27"/>
    </location>
</feature>
<feature type="region of interest" description="Disordered" evidence="1">
    <location>
        <begin position="47"/>
        <end position="104"/>
    </location>
</feature>
<evidence type="ECO:0000313" key="2">
    <source>
        <dbReference type="EMBL" id="KAF4116735.1"/>
    </source>
</evidence>
<feature type="compositionally biased region" description="Basic residues" evidence="1">
    <location>
        <begin position="72"/>
        <end position="84"/>
    </location>
</feature>
<sequence>MASSPLAHRPMAFSPPAHQSMASSTSTYFTTSGSSAVHFVTMSGATSEPGISGLSPGQSFSPSVIRPFPKAGPRKTTVRTKKKRQSEILTDTPEKQALMQEEQRRGSKNLLEGLTLQSPSVVILCSFAWIDEGPTPTQINEDSEAFPEERSAYAAVSLWTTIGADYNHQR</sequence>
<evidence type="ECO:0000256" key="1">
    <source>
        <dbReference type="SAM" id="MobiDB-lite"/>
    </source>
</evidence>
<dbReference type="AlphaFoldDB" id="A0A7J6DCH8"/>